<comment type="cofactor">
    <cofactor evidence="1">
        <name>heme</name>
        <dbReference type="ChEBI" id="CHEBI:30413"/>
    </cofactor>
</comment>
<dbReference type="Gene3D" id="1.10.630.10">
    <property type="entry name" value="Cytochrome P450"/>
    <property type="match status" value="1"/>
</dbReference>
<evidence type="ECO:0000256" key="1">
    <source>
        <dbReference type="ARBA" id="ARBA00001971"/>
    </source>
</evidence>
<dbReference type="InterPro" id="IPR017972">
    <property type="entry name" value="Cyt_P450_CS"/>
</dbReference>
<keyword evidence="3" id="KW-0560">Oxidoreductase</keyword>
<organism evidence="4 5">
    <name type="scientific">Streptosporangium brasiliense</name>
    <dbReference type="NCBI Taxonomy" id="47480"/>
    <lineage>
        <taxon>Bacteria</taxon>
        <taxon>Bacillati</taxon>
        <taxon>Actinomycetota</taxon>
        <taxon>Actinomycetes</taxon>
        <taxon>Streptosporangiales</taxon>
        <taxon>Streptosporangiaceae</taxon>
        <taxon>Streptosporangium</taxon>
    </lineage>
</organism>
<dbReference type="PANTHER" id="PTHR24305">
    <property type="entry name" value="CYTOCHROME P450"/>
    <property type="match status" value="1"/>
</dbReference>
<proteinExistence type="inferred from homology"/>
<dbReference type="SUPFAM" id="SSF48264">
    <property type="entry name" value="Cytochrome P450"/>
    <property type="match status" value="1"/>
</dbReference>
<comment type="caution">
    <text evidence="4">The sequence shown here is derived from an EMBL/GenBank/DDBJ whole genome shotgun (WGS) entry which is preliminary data.</text>
</comment>
<reference evidence="4 5" key="1">
    <citation type="submission" date="2023-07" db="EMBL/GenBank/DDBJ databases">
        <title>Sequencing the genomes of 1000 actinobacteria strains.</title>
        <authorList>
            <person name="Klenk H.-P."/>
        </authorList>
    </citation>
    <scope>NUCLEOTIDE SEQUENCE [LARGE SCALE GENOMIC DNA]</scope>
    <source>
        <strain evidence="4 5">DSM 44109</strain>
    </source>
</reference>
<dbReference type="InterPro" id="IPR001128">
    <property type="entry name" value="Cyt_P450"/>
</dbReference>
<keyword evidence="3" id="KW-0349">Heme</keyword>
<protein>
    <submittedName>
        <fullName evidence="4">Cytochrome P450</fullName>
    </submittedName>
</protein>
<evidence type="ECO:0000313" key="4">
    <source>
        <dbReference type="EMBL" id="MDP9867947.1"/>
    </source>
</evidence>
<name>A0ABT9RFA6_9ACTN</name>
<dbReference type="PROSITE" id="PS00086">
    <property type="entry name" value="CYTOCHROME_P450"/>
    <property type="match status" value="1"/>
</dbReference>
<accession>A0ABT9RFA6</accession>
<comment type="similarity">
    <text evidence="2 3">Belongs to the cytochrome P450 family.</text>
</comment>
<keyword evidence="5" id="KW-1185">Reference proteome</keyword>
<sequence>MLPLLARGPVNAFADIARRSRGGIVRLNLGPLRPYLVTHPDHVRHVMRDHWQNYLRMGKVWAPVERFLGTTFAGEGPDWEASRKAYQPMFTARHVTSLTSTLADVIAERVGLLDEPARAGRPIEATRTMADLVVAVNTVFFFGEKSSFAEGRRLAREFGTAVKWMNVRQIMPFVPDSVPLPGDRAFAGAVEAIDALVYPLIRKARQDDGHDVLSALCRARGTGQDADRLVRDDLVAALVAGTDTTTHALAWVWPLLQAHPRVAARLYEEIDHVVGTGPVRQEHLPELRYTKMVVQEVLRLYPSGWIMQRFPVAPGDIGGVPIDAGSPVFISPYATHRLDEFWDRPLEFDPERFSPGHEHRRHRYSYFPFGGGPHQCIGRHLFSVVALLTLATIVSRHHPQVRTPGPISPLPAALRPKQPIELHLVPVERRRARSARATG</sequence>
<evidence type="ECO:0000256" key="2">
    <source>
        <dbReference type="ARBA" id="ARBA00010617"/>
    </source>
</evidence>
<dbReference type="Proteomes" id="UP001230426">
    <property type="component" value="Unassembled WGS sequence"/>
</dbReference>
<dbReference type="EMBL" id="JAUSRB010000002">
    <property type="protein sequence ID" value="MDP9867947.1"/>
    <property type="molecule type" value="Genomic_DNA"/>
</dbReference>
<dbReference type="PANTHER" id="PTHR24305:SF166">
    <property type="entry name" value="CYTOCHROME P450 12A4, MITOCHONDRIAL-RELATED"/>
    <property type="match status" value="1"/>
</dbReference>
<evidence type="ECO:0000313" key="5">
    <source>
        <dbReference type="Proteomes" id="UP001230426"/>
    </source>
</evidence>
<dbReference type="InterPro" id="IPR036396">
    <property type="entry name" value="Cyt_P450_sf"/>
</dbReference>
<evidence type="ECO:0000256" key="3">
    <source>
        <dbReference type="RuleBase" id="RU000461"/>
    </source>
</evidence>
<dbReference type="PRINTS" id="PR00463">
    <property type="entry name" value="EP450I"/>
</dbReference>
<keyword evidence="3" id="KW-0503">Monooxygenase</keyword>
<dbReference type="PRINTS" id="PR00385">
    <property type="entry name" value="P450"/>
</dbReference>
<keyword evidence="3" id="KW-0408">Iron</keyword>
<keyword evidence="3" id="KW-0479">Metal-binding</keyword>
<gene>
    <name evidence="4" type="ORF">J2S55_007213</name>
</gene>
<dbReference type="InterPro" id="IPR002401">
    <property type="entry name" value="Cyt_P450_E_grp-I"/>
</dbReference>
<dbReference type="InterPro" id="IPR050121">
    <property type="entry name" value="Cytochrome_P450_monoxygenase"/>
</dbReference>
<dbReference type="Pfam" id="PF00067">
    <property type="entry name" value="p450"/>
    <property type="match status" value="1"/>
</dbReference>